<dbReference type="EnsemblMetazoa" id="ADAC005206-RA">
    <property type="protein sequence ID" value="ADAC005206-PA"/>
    <property type="gene ID" value="ADAC005206"/>
</dbReference>
<dbReference type="VEuPathDB" id="VectorBase:ADAC005206"/>
<keyword evidence="1" id="KW-0812">Transmembrane</keyword>
<dbReference type="PANTHER" id="PTHR18945">
    <property type="entry name" value="NEUROTRANSMITTER GATED ION CHANNEL"/>
    <property type="match status" value="1"/>
</dbReference>
<dbReference type="InterPro" id="IPR036734">
    <property type="entry name" value="Neur_chan_lig-bd_sf"/>
</dbReference>
<feature type="transmembrane region" description="Helical" evidence="1">
    <location>
        <begin position="396"/>
        <end position="415"/>
    </location>
</feature>
<dbReference type="STRING" id="43151.W5JG82"/>
<dbReference type="GO" id="GO:0016020">
    <property type="term" value="C:membrane"/>
    <property type="evidence" value="ECO:0007669"/>
    <property type="project" value="InterPro"/>
</dbReference>
<keyword evidence="2" id="KW-0732">Signal</keyword>
<feature type="transmembrane region" description="Helical" evidence="1">
    <location>
        <begin position="253"/>
        <end position="272"/>
    </location>
</feature>
<evidence type="ECO:0000259" key="3">
    <source>
        <dbReference type="Pfam" id="PF02931"/>
    </source>
</evidence>
<dbReference type="Gene3D" id="2.70.170.10">
    <property type="entry name" value="Neurotransmitter-gated ion-channel ligand-binding domain"/>
    <property type="match status" value="1"/>
</dbReference>
<dbReference type="PRINTS" id="PR00252">
    <property type="entry name" value="NRIONCHANNEL"/>
</dbReference>
<dbReference type="OMA" id="ASANFIC"/>
<feature type="transmembrane region" description="Helical" evidence="1">
    <location>
        <begin position="313"/>
        <end position="335"/>
    </location>
</feature>
<reference evidence="4" key="3">
    <citation type="journal article" date="2013" name="Nucleic Acids Res.">
        <title>The genome of Anopheles darlingi, the main neotropical malaria vector.</title>
        <authorList>
            <person name="Marinotti O."/>
            <person name="Cerqueira G.C."/>
            <person name="de Almeida L.G."/>
            <person name="Ferro M.I."/>
            <person name="Loreto E.L."/>
            <person name="Zaha A."/>
            <person name="Teixeira S.M."/>
            <person name="Wespiser A.R."/>
            <person name="Almeida E Silva A."/>
            <person name="Schlindwein A.D."/>
            <person name="Pacheco A.C."/>
            <person name="Silva A.L."/>
            <person name="Graveley B.R."/>
            <person name="Walenz B.P."/>
            <person name="Lima Bde A."/>
            <person name="Ribeiro C.A."/>
            <person name="Nunes-Silva C.G."/>
            <person name="de Carvalho C.R."/>
            <person name="Soares C.M."/>
            <person name="de Menezes C.B."/>
            <person name="Matiolli C."/>
            <person name="Caffrey D."/>
            <person name="Araujo D.A."/>
            <person name="de Oliveira D.M."/>
            <person name="Golenbock D."/>
            <person name="Grisard E.C."/>
            <person name="Fantinatti-Garboggini F."/>
            <person name="de Carvalho F.M."/>
            <person name="Barcellos F.G."/>
            <person name="Prosdocimi F."/>
            <person name="May G."/>
            <person name="Azevedo Junior G.M."/>
            <person name="Guimaraes G.M."/>
            <person name="Goldman G.H."/>
            <person name="Padilha I.Q."/>
            <person name="Batista Jda S."/>
            <person name="Ferro J.A."/>
            <person name="Ribeiro J.M."/>
            <person name="Fietto J.L."/>
            <person name="Dabbas K.M."/>
            <person name="Cerdeira L."/>
            <person name="Agnez-Lima L.F."/>
            <person name="Brocchi M."/>
            <person name="de Carvalho M.O."/>
            <person name="Teixeira Mde M."/>
            <person name="Diniz Maia Mde M."/>
            <person name="Goldman M.H."/>
            <person name="Cruz Schneider M.P."/>
            <person name="Felipe M.S."/>
            <person name="Hungria M."/>
            <person name="Nicolas M.F."/>
            <person name="Pereira M."/>
            <person name="Montes M.A."/>
            <person name="Cantao M.E."/>
            <person name="Vincentz M."/>
            <person name="Rafael M.S."/>
            <person name="Silverman N."/>
            <person name="Stoco P.H."/>
            <person name="Souza R.C."/>
            <person name="Vicentini R."/>
            <person name="Gazzinelli R.T."/>
            <person name="Neves Rde O."/>
            <person name="Silva R."/>
            <person name="Astolfi-Filho S."/>
            <person name="Maciel T.E."/>
            <person name="Urmenyi T.P."/>
            <person name="Tadei W.P."/>
            <person name="Camargo E.P."/>
            <person name="de Vasconcelos A.T."/>
        </authorList>
    </citation>
    <scope>NUCLEOTIDE SEQUENCE</scope>
</reference>
<dbReference type="GO" id="GO:0005230">
    <property type="term" value="F:extracellular ligand-gated monoatomic ion channel activity"/>
    <property type="evidence" value="ECO:0007669"/>
    <property type="project" value="InterPro"/>
</dbReference>
<name>W5JG82_ANODA</name>
<keyword evidence="1" id="KW-1133">Transmembrane helix</keyword>
<evidence type="ECO:0000313" key="5">
    <source>
        <dbReference type="EnsemblMetazoa" id="ADAC005206-PA"/>
    </source>
</evidence>
<dbReference type="HOGENOM" id="CLU_018074_0_4_1"/>
<reference evidence="5" key="4">
    <citation type="submission" date="2015-06" db="UniProtKB">
        <authorList>
            <consortium name="EnsemblMetazoa"/>
        </authorList>
    </citation>
    <scope>IDENTIFICATION</scope>
</reference>
<organism evidence="4">
    <name type="scientific">Anopheles darlingi</name>
    <name type="common">Mosquito</name>
    <dbReference type="NCBI Taxonomy" id="43151"/>
    <lineage>
        <taxon>Eukaryota</taxon>
        <taxon>Metazoa</taxon>
        <taxon>Ecdysozoa</taxon>
        <taxon>Arthropoda</taxon>
        <taxon>Hexapoda</taxon>
        <taxon>Insecta</taxon>
        <taxon>Pterygota</taxon>
        <taxon>Neoptera</taxon>
        <taxon>Endopterygota</taxon>
        <taxon>Diptera</taxon>
        <taxon>Nematocera</taxon>
        <taxon>Culicoidea</taxon>
        <taxon>Culicidae</taxon>
        <taxon>Anophelinae</taxon>
        <taxon>Anopheles</taxon>
    </lineage>
</organism>
<dbReference type="Pfam" id="PF02931">
    <property type="entry name" value="Neur_chan_LBD"/>
    <property type="match status" value="1"/>
</dbReference>
<dbReference type="CDD" id="cd18989">
    <property type="entry name" value="LGIC_ECD_cation"/>
    <property type="match status" value="1"/>
</dbReference>
<dbReference type="AlphaFoldDB" id="W5JG82"/>
<dbReference type="Proteomes" id="UP000000673">
    <property type="component" value="Unassembled WGS sequence"/>
</dbReference>
<feature type="signal peptide" evidence="2">
    <location>
        <begin position="1"/>
        <end position="30"/>
    </location>
</feature>
<dbReference type="GO" id="GO:0004888">
    <property type="term" value="F:transmembrane signaling receptor activity"/>
    <property type="evidence" value="ECO:0007669"/>
    <property type="project" value="InterPro"/>
</dbReference>
<dbReference type="InterPro" id="IPR006201">
    <property type="entry name" value="Neur_channel"/>
</dbReference>
<evidence type="ECO:0000256" key="2">
    <source>
        <dbReference type="SAM" id="SignalP"/>
    </source>
</evidence>
<reference evidence="4 6" key="1">
    <citation type="journal article" date="2010" name="BMC Genomics">
        <title>Combination of measures distinguishes pre-miRNAs from other stem-loops in the genome of the newly sequenced Anopheles darlingi.</title>
        <authorList>
            <person name="Mendes N.D."/>
            <person name="Freitas A.T."/>
            <person name="Vasconcelos A.T."/>
            <person name="Sagot M.F."/>
        </authorList>
    </citation>
    <scope>NUCLEOTIDE SEQUENCE</scope>
</reference>
<evidence type="ECO:0000256" key="1">
    <source>
        <dbReference type="SAM" id="Phobius"/>
    </source>
</evidence>
<dbReference type="SUPFAM" id="SSF63712">
    <property type="entry name" value="Nicotinic receptor ligand binding domain-like"/>
    <property type="match status" value="1"/>
</dbReference>
<accession>W5JG82</accession>
<dbReference type="eggNOG" id="KOG3645">
    <property type="taxonomic scope" value="Eukaryota"/>
</dbReference>
<sequence>MNGHCTVSTKTAVLLGWITFILSHVPQSASISCGKDSVNVENQLKQSLLCNGYRSEARPRKDPAQTVNMTVSFFVMGYEFDEEDDLLELNVWFNLQWNDEFLVWNRTKWNGIERMAINSDDIWLPDFRHFSSYYNPEELPDCTNPACSVAWNGSVYCVPRCNMNAKCAVSYNRWPFDVHQCNLWYGTWVNSMNEVDMHTEELCLQAEPDFSSSRWSIVSLEKNRAVVKSSDEYMYTILKTDLTLKRKNGFDTVAVFCPIMVLAFLNLYIVWLRSSCIERKLLLTLSIVCHFCFLQQIQWILPYNRDTVPGLLIFLQSSVIITGLLVFVTLLNCWVRVVLSRELTSNESWFGRIAGQFSQNRVAELILAADYLELNYQVTKEENDHGLQVAKLVDRVVAIACLVIYVLLLLLHVPFGYQDLPSSRVKCMFSFAP</sequence>
<proteinExistence type="predicted"/>
<reference evidence="4" key="2">
    <citation type="submission" date="2010-05" db="EMBL/GenBank/DDBJ databases">
        <authorList>
            <person name="Almeida L.G."/>
            <person name="Nicolas M.F."/>
            <person name="Souza R.C."/>
            <person name="Vasconcelos A.T.R."/>
        </authorList>
    </citation>
    <scope>NUCLEOTIDE SEQUENCE</scope>
</reference>
<feature type="transmembrane region" description="Helical" evidence="1">
    <location>
        <begin position="281"/>
        <end position="301"/>
    </location>
</feature>
<dbReference type="InterPro" id="IPR006202">
    <property type="entry name" value="Neur_chan_lig-bd"/>
</dbReference>
<gene>
    <name evidence="4" type="ORF">AND_005206</name>
</gene>
<feature type="chain" id="PRO_5010155384" description="Neurotransmitter-gated ion-channel ligand-binding domain-containing protein" evidence="2">
    <location>
        <begin position="31"/>
        <end position="433"/>
    </location>
</feature>
<keyword evidence="1" id="KW-0472">Membrane</keyword>
<evidence type="ECO:0000313" key="4">
    <source>
        <dbReference type="EMBL" id="ETN63091.1"/>
    </source>
</evidence>
<dbReference type="EMBL" id="ADMH02001300">
    <property type="protein sequence ID" value="ETN63091.1"/>
    <property type="molecule type" value="Genomic_DNA"/>
</dbReference>
<feature type="domain" description="Neurotransmitter-gated ion-channel ligand-binding" evidence="3">
    <location>
        <begin position="43"/>
        <end position="247"/>
    </location>
</feature>
<dbReference type="VEuPathDB" id="VectorBase:ADAR2_000708"/>
<protein>
    <recommendedName>
        <fullName evidence="3">Neurotransmitter-gated ion-channel ligand-binding domain-containing protein</fullName>
    </recommendedName>
</protein>
<keyword evidence="6" id="KW-1185">Reference proteome</keyword>
<evidence type="ECO:0000313" key="6">
    <source>
        <dbReference type="Proteomes" id="UP000000673"/>
    </source>
</evidence>